<proteinExistence type="predicted"/>
<evidence type="ECO:0000313" key="7">
    <source>
        <dbReference type="EMBL" id="PXV63704.1"/>
    </source>
</evidence>
<dbReference type="GO" id="GO:0008610">
    <property type="term" value="P:lipid biosynthetic process"/>
    <property type="evidence" value="ECO:0007669"/>
    <property type="project" value="InterPro"/>
</dbReference>
<keyword evidence="2 5" id="KW-0812">Transmembrane</keyword>
<accession>A0A318E1V4</accession>
<comment type="subcellular location">
    <subcellularLocation>
        <location evidence="1">Membrane</location>
    </subcellularLocation>
</comment>
<dbReference type="Pfam" id="PF04116">
    <property type="entry name" value="FA_hydroxylase"/>
    <property type="match status" value="1"/>
</dbReference>
<evidence type="ECO:0000259" key="6">
    <source>
        <dbReference type="Pfam" id="PF04116"/>
    </source>
</evidence>
<feature type="transmembrane region" description="Helical" evidence="5">
    <location>
        <begin position="71"/>
        <end position="94"/>
    </location>
</feature>
<comment type="caution">
    <text evidence="7">The sequence shown here is derived from an EMBL/GenBank/DDBJ whole genome shotgun (WGS) entry which is preliminary data.</text>
</comment>
<feature type="transmembrane region" description="Helical" evidence="5">
    <location>
        <begin position="106"/>
        <end position="126"/>
    </location>
</feature>
<dbReference type="GO" id="GO:0016491">
    <property type="term" value="F:oxidoreductase activity"/>
    <property type="evidence" value="ECO:0007669"/>
    <property type="project" value="InterPro"/>
</dbReference>
<evidence type="ECO:0000256" key="5">
    <source>
        <dbReference type="SAM" id="Phobius"/>
    </source>
</evidence>
<evidence type="ECO:0000256" key="4">
    <source>
        <dbReference type="ARBA" id="ARBA00023136"/>
    </source>
</evidence>
<keyword evidence="8" id="KW-1185">Reference proteome</keyword>
<feature type="transmembrane region" description="Helical" evidence="5">
    <location>
        <begin position="31"/>
        <end position="50"/>
    </location>
</feature>
<protein>
    <submittedName>
        <fullName evidence="7">Sterol desaturase/sphingolipid hydroxylase (Fatty acid hydroxylase superfamily)</fullName>
    </submittedName>
</protein>
<dbReference type="Proteomes" id="UP000248330">
    <property type="component" value="Unassembled WGS sequence"/>
</dbReference>
<dbReference type="GO" id="GO:0005506">
    <property type="term" value="F:iron ion binding"/>
    <property type="evidence" value="ECO:0007669"/>
    <property type="project" value="InterPro"/>
</dbReference>
<dbReference type="RefSeq" id="WP_170124127.1">
    <property type="nucleotide sequence ID" value="NZ_CAWNXA010000015.1"/>
</dbReference>
<evidence type="ECO:0000313" key="8">
    <source>
        <dbReference type="Proteomes" id="UP000248330"/>
    </source>
</evidence>
<evidence type="ECO:0000256" key="2">
    <source>
        <dbReference type="ARBA" id="ARBA00022692"/>
    </source>
</evidence>
<keyword evidence="3 5" id="KW-1133">Transmembrane helix</keyword>
<evidence type="ECO:0000256" key="3">
    <source>
        <dbReference type="ARBA" id="ARBA00022989"/>
    </source>
</evidence>
<feature type="domain" description="Fatty acid hydroxylase" evidence="6">
    <location>
        <begin position="113"/>
        <end position="246"/>
    </location>
</feature>
<dbReference type="GO" id="GO:0016020">
    <property type="term" value="C:membrane"/>
    <property type="evidence" value="ECO:0007669"/>
    <property type="project" value="UniProtKB-SubCell"/>
</dbReference>
<organism evidence="7 8">
    <name type="scientific">Sinimarinibacterium flocculans</name>
    <dbReference type="NCBI Taxonomy" id="985250"/>
    <lineage>
        <taxon>Bacteria</taxon>
        <taxon>Pseudomonadati</taxon>
        <taxon>Pseudomonadota</taxon>
        <taxon>Gammaproteobacteria</taxon>
        <taxon>Nevskiales</taxon>
        <taxon>Nevskiaceae</taxon>
        <taxon>Sinimarinibacterium</taxon>
    </lineage>
</organism>
<gene>
    <name evidence="7" type="ORF">C8D93_11513</name>
</gene>
<reference evidence="7 8" key="1">
    <citation type="submission" date="2018-04" db="EMBL/GenBank/DDBJ databases">
        <title>Genomic Encyclopedia of Type Strains, Phase IV (KMG-IV): sequencing the most valuable type-strain genomes for metagenomic binning, comparative biology and taxonomic classification.</title>
        <authorList>
            <person name="Goeker M."/>
        </authorList>
    </citation>
    <scope>NUCLEOTIDE SEQUENCE [LARGE SCALE GENOMIC DNA]</scope>
    <source>
        <strain evidence="7 8">DSM 104150</strain>
    </source>
</reference>
<dbReference type="AlphaFoldDB" id="A0A318E1V4"/>
<sequence>MILLIRYGAYPMIAGGAFALLIDLAGAGIAYWPTFPLIVLAGIAAVAVLERVAPYEPDWNRDHEGDTRVDLLHLIVSYMLIQFAVILLFGLRAWRPEWASVWPERWPMWAQVALAGLIMDLGLYAMHRASHASGLLWRLHAIHHSPQRLYWLNGGRRHPLSALVLAGPGLLALMALGATPVAVGAWLSFMSIHLAFQHANLDYRLGPLRHLLGVAEMHRWHHKRDFEDAQVNFGEVLLIWDRLFGTFYDAARSPGRGDVGLRDDAVPRSYLGQLLWPLKTAPDRRAE</sequence>
<name>A0A318E1V4_9GAMM</name>
<evidence type="ECO:0000256" key="1">
    <source>
        <dbReference type="ARBA" id="ARBA00004370"/>
    </source>
</evidence>
<dbReference type="InterPro" id="IPR006694">
    <property type="entry name" value="Fatty_acid_hydroxylase"/>
</dbReference>
<dbReference type="InterPro" id="IPR050307">
    <property type="entry name" value="Sterol_Desaturase_Related"/>
</dbReference>
<feature type="transmembrane region" description="Helical" evidence="5">
    <location>
        <begin position="162"/>
        <end position="187"/>
    </location>
</feature>
<keyword evidence="4 5" id="KW-0472">Membrane</keyword>
<dbReference type="EMBL" id="QICN01000015">
    <property type="protein sequence ID" value="PXV63704.1"/>
    <property type="molecule type" value="Genomic_DNA"/>
</dbReference>
<dbReference type="PANTHER" id="PTHR11863">
    <property type="entry name" value="STEROL DESATURASE"/>
    <property type="match status" value="1"/>
</dbReference>
<feature type="transmembrane region" description="Helical" evidence="5">
    <location>
        <begin position="7"/>
        <end position="25"/>
    </location>
</feature>